<dbReference type="SUPFAM" id="SSF52402">
    <property type="entry name" value="Adenine nucleotide alpha hydrolases-like"/>
    <property type="match status" value="1"/>
</dbReference>
<dbReference type="CDD" id="cd00712">
    <property type="entry name" value="AsnB"/>
    <property type="match status" value="1"/>
</dbReference>
<proteinExistence type="inferred from homology"/>
<dbReference type="GO" id="GO:0006529">
    <property type="term" value="P:asparagine biosynthetic process"/>
    <property type="evidence" value="ECO:0007669"/>
    <property type="project" value="UniProtKB-KW"/>
</dbReference>
<dbReference type="GO" id="GO:0005524">
    <property type="term" value="F:ATP binding"/>
    <property type="evidence" value="ECO:0007669"/>
    <property type="project" value="UniProtKB-KW"/>
</dbReference>
<dbReference type="Gene3D" id="3.60.20.10">
    <property type="entry name" value="Glutamine Phosphoribosylpyrophosphate, subunit 1, domain 1"/>
    <property type="match status" value="1"/>
</dbReference>
<dbReference type="InterPro" id="IPR006426">
    <property type="entry name" value="Asn_synth_AEB"/>
</dbReference>
<evidence type="ECO:0000256" key="1">
    <source>
        <dbReference type="ARBA" id="ARBA00005187"/>
    </source>
</evidence>
<name>A0A3G9IMF6_9BACL</name>
<evidence type="ECO:0000256" key="2">
    <source>
        <dbReference type="ARBA" id="ARBA00005752"/>
    </source>
</evidence>
<dbReference type="CDD" id="cd01991">
    <property type="entry name" value="Asn_synthase_B_C"/>
    <property type="match status" value="1"/>
</dbReference>
<dbReference type="InterPro" id="IPR014729">
    <property type="entry name" value="Rossmann-like_a/b/a_fold"/>
</dbReference>
<keyword evidence="10" id="KW-1185">Reference proteome</keyword>
<keyword evidence="5" id="KW-0067">ATP-binding</keyword>
<dbReference type="InterPro" id="IPR017932">
    <property type="entry name" value="GATase_2_dom"/>
</dbReference>
<evidence type="ECO:0000256" key="5">
    <source>
        <dbReference type="ARBA" id="ARBA00022840"/>
    </source>
</evidence>
<dbReference type="PIRSF" id="PIRSF001589">
    <property type="entry name" value="Asn_synthetase_glu-h"/>
    <property type="match status" value="1"/>
</dbReference>
<keyword evidence="7" id="KW-0315">Glutamine amidotransferase</keyword>
<evidence type="ECO:0000256" key="4">
    <source>
        <dbReference type="ARBA" id="ARBA00022741"/>
    </source>
</evidence>
<evidence type="ECO:0000256" key="7">
    <source>
        <dbReference type="ARBA" id="ARBA00022962"/>
    </source>
</evidence>
<reference evidence="9 10" key="1">
    <citation type="submission" date="2018-11" db="EMBL/GenBank/DDBJ databases">
        <title>Complete genome sequence of Paenibacillus baekrokdamisoli strain KCTC 33723.</title>
        <authorList>
            <person name="Kang S.W."/>
            <person name="Lee K.C."/>
            <person name="Kim K.K."/>
            <person name="Kim J.S."/>
            <person name="Kim D.S."/>
            <person name="Ko S.H."/>
            <person name="Yang S.H."/>
            <person name="Lee J.S."/>
        </authorList>
    </citation>
    <scope>NUCLEOTIDE SEQUENCE [LARGE SCALE GENOMIC DNA]</scope>
    <source>
        <strain evidence="9 10">KCTC 33723</strain>
    </source>
</reference>
<organism evidence="9 10">
    <name type="scientific">Paenibacillus baekrokdamisoli</name>
    <dbReference type="NCBI Taxonomy" id="1712516"/>
    <lineage>
        <taxon>Bacteria</taxon>
        <taxon>Bacillati</taxon>
        <taxon>Bacillota</taxon>
        <taxon>Bacilli</taxon>
        <taxon>Bacillales</taxon>
        <taxon>Paenibacillaceae</taxon>
        <taxon>Paenibacillus</taxon>
    </lineage>
</organism>
<gene>
    <name evidence="9" type="primary">asnB_1</name>
    <name evidence="9" type="ORF">Back11_14720</name>
</gene>
<accession>A0A3G9IMF6</accession>
<evidence type="ECO:0000256" key="3">
    <source>
        <dbReference type="ARBA" id="ARBA00012737"/>
    </source>
</evidence>
<dbReference type="EC" id="6.3.5.4" evidence="3"/>
<keyword evidence="6" id="KW-0028">Amino-acid biosynthesis</keyword>
<dbReference type="InterPro" id="IPR001962">
    <property type="entry name" value="Asn_synthase"/>
</dbReference>
<evidence type="ECO:0000313" key="9">
    <source>
        <dbReference type="EMBL" id="BBH20127.1"/>
    </source>
</evidence>
<evidence type="ECO:0000256" key="6">
    <source>
        <dbReference type="ARBA" id="ARBA00022888"/>
    </source>
</evidence>
<dbReference type="GO" id="GO:0005829">
    <property type="term" value="C:cytosol"/>
    <property type="evidence" value="ECO:0007669"/>
    <property type="project" value="TreeGrafter"/>
</dbReference>
<keyword evidence="4" id="KW-0547">Nucleotide-binding</keyword>
<evidence type="ECO:0000256" key="8">
    <source>
        <dbReference type="ARBA" id="ARBA00048741"/>
    </source>
</evidence>
<dbReference type="Pfam" id="PF13537">
    <property type="entry name" value="GATase_7"/>
    <property type="match status" value="1"/>
</dbReference>
<dbReference type="PROSITE" id="PS51278">
    <property type="entry name" value="GATASE_TYPE_2"/>
    <property type="match status" value="1"/>
</dbReference>
<dbReference type="SUPFAM" id="SSF56235">
    <property type="entry name" value="N-terminal nucleophile aminohydrolases (Ntn hydrolases)"/>
    <property type="match status" value="1"/>
</dbReference>
<keyword evidence="6" id="KW-0061">Asparagine biosynthesis</keyword>
<dbReference type="Pfam" id="PF00733">
    <property type="entry name" value="Asn_synthase"/>
    <property type="match status" value="1"/>
</dbReference>
<comment type="catalytic activity">
    <reaction evidence="8">
        <text>L-aspartate + L-glutamine + ATP + H2O = L-asparagine + L-glutamate + AMP + diphosphate + H(+)</text>
        <dbReference type="Rhea" id="RHEA:12228"/>
        <dbReference type="ChEBI" id="CHEBI:15377"/>
        <dbReference type="ChEBI" id="CHEBI:15378"/>
        <dbReference type="ChEBI" id="CHEBI:29985"/>
        <dbReference type="ChEBI" id="CHEBI:29991"/>
        <dbReference type="ChEBI" id="CHEBI:30616"/>
        <dbReference type="ChEBI" id="CHEBI:33019"/>
        <dbReference type="ChEBI" id="CHEBI:58048"/>
        <dbReference type="ChEBI" id="CHEBI:58359"/>
        <dbReference type="ChEBI" id="CHEBI:456215"/>
        <dbReference type="EC" id="6.3.5.4"/>
    </reaction>
</comment>
<dbReference type="EMBL" id="AP019308">
    <property type="protein sequence ID" value="BBH20127.1"/>
    <property type="molecule type" value="Genomic_DNA"/>
</dbReference>
<evidence type="ECO:0000313" key="10">
    <source>
        <dbReference type="Proteomes" id="UP000275368"/>
    </source>
</evidence>
<dbReference type="NCBIfam" id="TIGR01536">
    <property type="entry name" value="asn_synth_AEB"/>
    <property type="match status" value="1"/>
</dbReference>
<dbReference type="InterPro" id="IPR051786">
    <property type="entry name" value="ASN_synthetase/amidase"/>
</dbReference>
<dbReference type="InterPro" id="IPR033738">
    <property type="entry name" value="AsnB_N"/>
</dbReference>
<dbReference type="KEGG" id="pbk:Back11_14720"/>
<dbReference type="AlphaFoldDB" id="A0A3G9IMF6"/>
<sequence length="561" mass="65143">MTNEDSSLWLIFNGEIYNYKTLRKQLEDKGHQFRTNTDSEVILHLYEDHKESCVDYLRGMFSFVIWDRNDQQLFAARDHFGIKPFYYYQSNKQFLFASEIKSILTVNDVVPTINPTSMLHYLTFQYVPQPETMFQGIKKLEPGHFLRIDSQGNTMIKQYWKAIFEPENRPIETFVEEIRSVLQDSVNLHRQSDVPRGSFLSGGIDSSAIAAYMSRTESTKTFSVGFSGENNETVFARQTADHLGTEHFDEIISPNDFFMDTMRAVWHMDEPIADPSAIAIYRLSKLAKNHVTVVLSGEGADELFGGYRIYHEPSSLKAVSWLPNGIKPMMEKMVRKVPFSFYGKNYLLRGLTHLENRYFGNARVFNEDEKRNLLAFHPDLYESWTPSTEITRLVYDSCRHLDDVSRMQTIDINLWMPGDILMKADKMSMAHSLELRVPFLDKELFNIARKIPTSYRIANGTTKFVLRKAMEGIVPDHALNRSKLGFPVPLRRWLHTEIGDTILEQIAGSNASQWFQMDHINDMLKKHRAGSGDYSRKIWTIYIFSLWHSLYINNSTFGRDQ</sequence>
<dbReference type="PANTHER" id="PTHR43284:SF1">
    <property type="entry name" value="ASPARAGINE SYNTHETASE"/>
    <property type="match status" value="1"/>
</dbReference>
<dbReference type="Proteomes" id="UP000275368">
    <property type="component" value="Chromosome"/>
</dbReference>
<protein>
    <recommendedName>
        <fullName evidence="3">asparagine synthase (glutamine-hydrolyzing)</fullName>
        <ecNumber evidence="3">6.3.5.4</ecNumber>
    </recommendedName>
</protein>
<comment type="pathway">
    <text evidence="1">Amino-acid biosynthesis; L-asparagine biosynthesis; L-asparagine from L-aspartate (L-Gln route): step 1/1.</text>
</comment>
<dbReference type="PANTHER" id="PTHR43284">
    <property type="entry name" value="ASPARAGINE SYNTHETASE (GLUTAMINE-HYDROLYZING)"/>
    <property type="match status" value="1"/>
</dbReference>
<comment type="similarity">
    <text evidence="2">Belongs to the asparagine synthetase family.</text>
</comment>
<dbReference type="GO" id="GO:0004066">
    <property type="term" value="F:asparagine synthase (glutamine-hydrolyzing) activity"/>
    <property type="evidence" value="ECO:0007669"/>
    <property type="project" value="UniProtKB-EC"/>
</dbReference>
<dbReference type="InterPro" id="IPR029055">
    <property type="entry name" value="Ntn_hydrolases_N"/>
</dbReference>
<dbReference type="Gene3D" id="3.40.50.620">
    <property type="entry name" value="HUPs"/>
    <property type="match status" value="1"/>
</dbReference>